<reference evidence="2 3" key="1">
    <citation type="journal article" date="2022" name="G3 (Bethesda)">
        <title>Whole-genome sequence and methylome profiling of the almond [Prunus dulcis (Mill.) D.A. Webb] cultivar 'Nonpareil'.</title>
        <authorList>
            <person name="D'Amico-Willman K.M."/>
            <person name="Ouma W.Z."/>
            <person name="Meulia T."/>
            <person name="Sideli G.M."/>
            <person name="Gradziel T.M."/>
            <person name="Fresnedo-Ramirez J."/>
        </authorList>
    </citation>
    <scope>NUCLEOTIDE SEQUENCE [LARGE SCALE GENOMIC DNA]</scope>
    <source>
        <strain evidence="2">Clone GOH B32 T37-40</strain>
    </source>
</reference>
<accession>A0AAD4WVA1</accession>
<keyword evidence="1" id="KW-1133">Transmembrane helix</keyword>
<organism evidence="2 3">
    <name type="scientific">Prunus dulcis</name>
    <name type="common">Almond</name>
    <name type="synonym">Amygdalus dulcis</name>
    <dbReference type="NCBI Taxonomy" id="3755"/>
    <lineage>
        <taxon>Eukaryota</taxon>
        <taxon>Viridiplantae</taxon>
        <taxon>Streptophyta</taxon>
        <taxon>Embryophyta</taxon>
        <taxon>Tracheophyta</taxon>
        <taxon>Spermatophyta</taxon>
        <taxon>Magnoliopsida</taxon>
        <taxon>eudicotyledons</taxon>
        <taxon>Gunneridae</taxon>
        <taxon>Pentapetalae</taxon>
        <taxon>rosids</taxon>
        <taxon>fabids</taxon>
        <taxon>Rosales</taxon>
        <taxon>Rosaceae</taxon>
        <taxon>Amygdaloideae</taxon>
        <taxon>Amygdaleae</taxon>
        <taxon>Prunus</taxon>
    </lineage>
</organism>
<protein>
    <submittedName>
        <fullName evidence="2">Uncharacterized protein</fullName>
    </submittedName>
</protein>
<name>A0AAD4WVA1_PRUDU</name>
<gene>
    <name evidence="2" type="ORF">L3X38_002331</name>
</gene>
<dbReference type="InterPro" id="IPR036259">
    <property type="entry name" value="MFS_trans_sf"/>
</dbReference>
<keyword evidence="1" id="KW-0812">Transmembrane</keyword>
<comment type="caution">
    <text evidence="2">The sequence shown here is derived from an EMBL/GenBank/DDBJ whole genome shotgun (WGS) entry which is preliminary data.</text>
</comment>
<sequence length="259" mass="29000">MVFGRSDTSFRLKATWVRTFMISTFAMGVSYVVFLFGFSSYSFIDNKESIVFEREASIEEAQNQENNIVKQERGKEPCQAPGSLSLRLHKILAGGGAGSTFFFEQLSNLDNPFTGSNPEVFFSYCIRSISKSLSRTVPKKWKSSSATTRVRIRCGMACSMLCCFAAWQVEIQRMKNLWRVGVGEHTVKPVAMTIFWLLPQFFLLGLMEGLVGGGLTDLIVHGVDDADDKVMARYYGSHTNHFIIGIGKLITVLSILARR</sequence>
<keyword evidence="1" id="KW-0472">Membrane</keyword>
<evidence type="ECO:0000313" key="3">
    <source>
        <dbReference type="Proteomes" id="UP001054821"/>
    </source>
</evidence>
<dbReference type="Proteomes" id="UP001054821">
    <property type="component" value="Chromosome 1"/>
</dbReference>
<feature type="transmembrane region" description="Helical" evidence="1">
    <location>
        <begin position="20"/>
        <end position="44"/>
    </location>
</feature>
<evidence type="ECO:0000313" key="2">
    <source>
        <dbReference type="EMBL" id="KAI5349444.1"/>
    </source>
</evidence>
<proteinExistence type="predicted"/>
<dbReference type="EMBL" id="JAJFAZ020000001">
    <property type="protein sequence ID" value="KAI5349444.1"/>
    <property type="molecule type" value="Genomic_DNA"/>
</dbReference>
<dbReference type="Gene3D" id="1.20.1250.20">
    <property type="entry name" value="MFS general substrate transporter like domains"/>
    <property type="match status" value="1"/>
</dbReference>
<dbReference type="PANTHER" id="PTHR11654">
    <property type="entry name" value="OLIGOPEPTIDE TRANSPORTER-RELATED"/>
    <property type="match status" value="1"/>
</dbReference>
<evidence type="ECO:0000256" key="1">
    <source>
        <dbReference type="SAM" id="Phobius"/>
    </source>
</evidence>
<keyword evidence="3" id="KW-1185">Reference proteome</keyword>
<dbReference type="AlphaFoldDB" id="A0AAD4WVA1"/>